<dbReference type="Proteomes" id="UP000245839">
    <property type="component" value="Unassembled WGS sequence"/>
</dbReference>
<evidence type="ECO:0000313" key="8">
    <source>
        <dbReference type="EMBL" id="PWJ22333.1"/>
    </source>
</evidence>
<dbReference type="InterPro" id="IPR011491">
    <property type="entry name" value="FlgE_D2"/>
</dbReference>
<keyword evidence="9" id="KW-0966">Cell projection</keyword>
<evidence type="ECO:0000256" key="2">
    <source>
        <dbReference type="ARBA" id="ARBA00009677"/>
    </source>
</evidence>
<keyword evidence="9" id="KW-0282">Flagellum</keyword>
<dbReference type="Pfam" id="PF07559">
    <property type="entry name" value="FlgE_D2"/>
    <property type="match status" value="1"/>
</dbReference>
<comment type="function">
    <text evidence="5">A flexible structure which links the flagellar filament to the drive apparatus in the basal body.</text>
</comment>
<dbReference type="InterPro" id="IPR019776">
    <property type="entry name" value="Flagellar_basal_body_rod_CS"/>
</dbReference>
<sequence length="442" mass="46214">MTISSSLSAGVAGLSVNASKLGTISDNIANSATYGYKRATADFQALVMEQTPGRYAAGGVRVTTGREVDQRGTLISTNNSTDLAISGRGMLPVTPFTSIGQDGTLPLQLTTTGSFRPDANGVLRTDSGLVLLGWAADENGEIGVKARDSVADLEPVIIDSSSLEANATSEITLGLNLPATDTAGDERALTVEYFDSFGQSQDLTMTFTNASDAANPYRWELVITDGAQTNAVVAAYTIDFDVTPTNAGNLLAIADGTTGPANPASSTYDPATGSIQIVAIDEANTTGAGLPISLQIGQIGVPGPLTQLSDTFAPLAVTKNGSPVGNLAGVEVDEGGNLIASYDNGFSKRLYQIPVADVRNLNGLEALSNQTFQVSDESGRFYLWDAGSGPVGDMASFTREESAVDVAQELTQLIQTQRAYNSNAKVIQTVDEMWQETTNIKR</sequence>
<evidence type="ECO:0000313" key="11">
    <source>
        <dbReference type="Proteomes" id="UP000251571"/>
    </source>
</evidence>
<dbReference type="NCBIfam" id="TIGR03506">
    <property type="entry name" value="FlgEFG_subfam"/>
    <property type="match status" value="1"/>
</dbReference>
<keyword evidence="9" id="KW-0969">Cilium</keyword>
<proteinExistence type="inferred from homology"/>
<feature type="domain" description="Flagellar basal-body/hook protein C-terminal" evidence="6">
    <location>
        <begin position="400"/>
        <end position="440"/>
    </location>
</feature>
<dbReference type="GO" id="GO:0009425">
    <property type="term" value="C:bacterial-type flagellum basal body"/>
    <property type="evidence" value="ECO:0007669"/>
    <property type="project" value="UniProtKB-SubCell"/>
</dbReference>
<dbReference type="OrthoDB" id="8372879at2"/>
<dbReference type="Gene3D" id="2.60.98.20">
    <property type="entry name" value="Flagellar hook protein FlgE"/>
    <property type="match status" value="1"/>
</dbReference>
<dbReference type="PANTHER" id="PTHR30435">
    <property type="entry name" value="FLAGELLAR PROTEIN"/>
    <property type="match status" value="1"/>
</dbReference>
<keyword evidence="4 5" id="KW-0975">Bacterial flagellum</keyword>
<dbReference type="InterPro" id="IPR020013">
    <property type="entry name" value="Flagellar_FlgE/F/G"/>
</dbReference>
<dbReference type="InterPro" id="IPR010930">
    <property type="entry name" value="Flg_bb/hook_C_dom"/>
</dbReference>
<evidence type="ECO:0000256" key="1">
    <source>
        <dbReference type="ARBA" id="ARBA00004117"/>
    </source>
</evidence>
<evidence type="ECO:0000259" key="6">
    <source>
        <dbReference type="Pfam" id="PF06429"/>
    </source>
</evidence>
<protein>
    <recommendedName>
        <fullName evidence="3 5">Flagellar hook protein FlgE</fullName>
    </recommendedName>
</protein>
<dbReference type="AlphaFoldDB" id="A0A2Y9A244"/>
<evidence type="ECO:0000313" key="10">
    <source>
        <dbReference type="Proteomes" id="UP000245839"/>
    </source>
</evidence>
<dbReference type="PANTHER" id="PTHR30435:SF1">
    <property type="entry name" value="FLAGELLAR HOOK PROTEIN FLGE"/>
    <property type="match status" value="1"/>
</dbReference>
<reference evidence="9 11" key="1">
    <citation type="submission" date="2016-10" db="EMBL/GenBank/DDBJ databases">
        <authorList>
            <person name="Cai Z."/>
        </authorList>
    </citation>
    <scope>NUCLEOTIDE SEQUENCE [LARGE SCALE GENOMIC DNA]</scope>
    <source>
        <strain evidence="9 11">DSM 25227</strain>
    </source>
</reference>
<dbReference type="GO" id="GO:0005829">
    <property type="term" value="C:cytosol"/>
    <property type="evidence" value="ECO:0007669"/>
    <property type="project" value="TreeGrafter"/>
</dbReference>
<gene>
    <name evidence="8" type="ORF">BCF38_101744</name>
    <name evidence="9" type="ORF">SAMN05421539_101744</name>
</gene>
<dbReference type="InterPro" id="IPR037058">
    <property type="entry name" value="Falgellar_hook_FlgE_sf"/>
</dbReference>
<evidence type="ECO:0000256" key="3">
    <source>
        <dbReference type="ARBA" id="ARBA00019015"/>
    </source>
</evidence>
<dbReference type="Pfam" id="PF06429">
    <property type="entry name" value="Flg_bbr_C"/>
    <property type="match status" value="1"/>
</dbReference>
<evidence type="ECO:0000313" key="9">
    <source>
        <dbReference type="EMBL" id="SSA38611.1"/>
    </source>
</evidence>
<organism evidence="9 11">
    <name type="scientific">Jannaschia seohaensis</name>
    <dbReference type="NCBI Taxonomy" id="475081"/>
    <lineage>
        <taxon>Bacteria</taxon>
        <taxon>Pseudomonadati</taxon>
        <taxon>Pseudomonadota</taxon>
        <taxon>Alphaproteobacteria</taxon>
        <taxon>Rhodobacterales</taxon>
        <taxon>Roseobacteraceae</taxon>
        <taxon>Jannaschia</taxon>
    </lineage>
</organism>
<dbReference type="GO" id="GO:0071978">
    <property type="term" value="P:bacterial-type flagellum-dependent swarming motility"/>
    <property type="evidence" value="ECO:0007669"/>
    <property type="project" value="TreeGrafter"/>
</dbReference>
<evidence type="ECO:0000256" key="5">
    <source>
        <dbReference type="RuleBase" id="RU362116"/>
    </source>
</evidence>
<evidence type="ECO:0000259" key="7">
    <source>
        <dbReference type="Pfam" id="PF07559"/>
    </source>
</evidence>
<keyword evidence="10" id="KW-1185">Reference proteome</keyword>
<feature type="domain" description="Flagellar hook protein FlgE D2" evidence="7">
    <location>
        <begin position="176"/>
        <end position="321"/>
    </location>
</feature>
<name>A0A2Y9A244_9RHOB</name>
<accession>A0A2Y9A244</accession>
<dbReference type="SUPFAM" id="SSF117143">
    <property type="entry name" value="Flagellar hook protein flgE"/>
    <property type="match status" value="1"/>
</dbReference>
<comment type="similarity">
    <text evidence="2 5">Belongs to the flagella basal body rod proteins family.</text>
</comment>
<dbReference type="Proteomes" id="UP000251571">
    <property type="component" value="Unassembled WGS sequence"/>
</dbReference>
<dbReference type="EMBL" id="QGDJ01000001">
    <property type="protein sequence ID" value="PWJ22333.1"/>
    <property type="molecule type" value="Genomic_DNA"/>
</dbReference>
<dbReference type="InterPro" id="IPR037925">
    <property type="entry name" value="FlgE/F/G-like"/>
</dbReference>
<dbReference type="PROSITE" id="PS00588">
    <property type="entry name" value="FLAGELLA_BB_ROD"/>
    <property type="match status" value="1"/>
</dbReference>
<dbReference type="EMBL" id="UETC01000001">
    <property type="protein sequence ID" value="SSA38611.1"/>
    <property type="molecule type" value="Genomic_DNA"/>
</dbReference>
<dbReference type="GO" id="GO:0009424">
    <property type="term" value="C:bacterial-type flagellum hook"/>
    <property type="evidence" value="ECO:0007669"/>
    <property type="project" value="TreeGrafter"/>
</dbReference>
<evidence type="ECO:0000256" key="4">
    <source>
        <dbReference type="ARBA" id="ARBA00023143"/>
    </source>
</evidence>
<comment type="subcellular location">
    <subcellularLocation>
        <location evidence="1 5">Bacterial flagellum basal body</location>
    </subcellularLocation>
</comment>
<reference evidence="8 10" key="2">
    <citation type="submission" date="2018-03" db="EMBL/GenBank/DDBJ databases">
        <title>Genomic Encyclopedia of Archaeal and Bacterial Type Strains, Phase II (KMG-II): from individual species to whole genera.</title>
        <authorList>
            <person name="Goeker M."/>
        </authorList>
    </citation>
    <scope>NUCLEOTIDE SEQUENCE [LARGE SCALE GENOMIC DNA]</scope>
    <source>
        <strain evidence="8 10">DSM 25227</strain>
    </source>
</reference>
<dbReference type="RefSeq" id="WP_109562900.1">
    <property type="nucleotide sequence ID" value="NZ_QGDJ01000001.1"/>
</dbReference>